<dbReference type="Pfam" id="PF03799">
    <property type="entry name" value="FtsQ_DivIB_C"/>
    <property type="match status" value="1"/>
</dbReference>
<dbReference type="AlphaFoldDB" id="A0A263BY38"/>
<dbReference type="GO" id="GO:0005886">
    <property type="term" value="C:plasma membrane"/>
    <property type="evidence" value="ECO:0007669"/>
    <property type="project" value="UniProtKB-SubCell"/>
</dbReference>
<feature type="domain" description="POTRA" evidence="9">
    <location>
        <begin position="51"/>
        <end position="119"/>
    </location>
</feature>
<evidence type="ECO:0000313" key="10">
    <source>
        <dbReference type="EMBL" id="OZM58508.1"/>
    </source>
</evidence>
<dbReference type="PANTHER" id="PTHR37820">
    <property type="entry name" value="CELL DIVISION PROTEIN DIVIB"/>
    <property type="match status" value="1"/>
</dbReference>
<dbReference type="Proteomes" id="UP000217083">
    <property type="component" value="Unassembled WGS sequence"/>
</dbReference>
<keyword evidence="6 8" id="KW-0472">Membrane</keyword>
<keyword evidence="3 8" id="KW-0132">Cell division</keyword>
<evidence type="ECO:0000256" key="2">
    <source>
        <dbReference type="ARBA" id="ARBA00022475"/>
    </source>
</evidence>
<evidence type="ECO:0000256" key="3">
    <source>
        <dbReference type="ARBA" id="ARBA00022618"/>
    </source>
</evidence>
<keyword evidence="11" id="KW-1185">Reference proteome</keyword>
<comment type="subcellular location">
    <subcellularLocation>
        <location evidence="8">Cell membrane</location>
        <topology evidence="8">Single-pass type II membrane protein</topology>
    </subcellularLocation>
    <subcellularLocation>
        <location evidence="1">Membrane</location>
    </subcellularLocation>
    <text evidence="8">Localizes to the division septum.</text>
</comment>
<keyword evidence="4 8" id="KW-0812">Transmembrane</keyword>
<dbReference type="Gene3D" id="3.10.20.310">
    <property type="entry name" value="membrane protein fhac"/>
    <property type="match status" value="1"/>
</dbReference>
<keyword evidence="5 8" id="KW-1133">Transmembrane helix</keyword>
<dbReference type="InterPro" id="IPR026580">
    <property type="entry name" value="DivIB"/>
</dbReference>
<reference evidence="11" key="1">
    <citation type="submission" date="2017-08" db="EMBL/GenBank/DDBJ databases">
        <authorList>
            <person name="Huang Z."/>
        </authorList>
    </citation>
    <scope>NUCLEOTIDE SEQUENCE [LARGE SCALE GENOMIC DNA]</scope>
    <source>
        <strain evidence="11">SA5d-4</strain>
    </source>
</reference>
<dbReference type="Pfam" id="PF08478">
    <property type="entry name" value="POTRA_1"/>
    <property type="match status" value="1"/>
</dbReference>
<dbReference type="GO" id="GO:0043093">
    <property type="term" value="P:FtsZ-dependent cytokinesis"/>
    <property type="evidence" value="ECO:0007669"/>
    <property type="project" value="UniProtKB-UniRule"/>
</dbReference>
<evidence type="ECO:0000256" key="4">
    <source>
        <dbReference type="ARBA" id="ARBA00022692"/>
    </source>
</evidence>
<evidence type="ECO:0000256" key="6">
    <source>
        <dbReference type="ARBA" id="ARBA00023136"/>
    </source>
</evidence>
<comment type="function">
    <text evidence="8">Cell division protein that may be involved in stabilizing or promoting the assembly of the division complex.</text>
</comment>
<dbReference type="GO" id="GO:0032153">
    <property type="term" value="C:cell division site"/>
    <property type="evidence" value="ECO:0007669"/>
    <property type="project" value="UniProtKB-UniRule"/>
</dbReference>
<comment type="caution">
    <text evidence="10">The sequence shown here is derived from an EMBL/GenBank/DDBJ whole genome shotgun (WGS) entry which is preliminary data.</text>
</comment>
<dbReference type="HAMAP" id="MF_00912">
    <property type="entry name" value="DivIB"/>
    <property type="match status" value="1"/>
</dbReference>
<feature type="transmembrane region" description="Helical" evidence="8">
    <location>
        <begin position="29"/>
        <end position="46"/>
    </location>
</feature>
<accession>A0A263BY38</accession>
<dbReference type="PROSITE" id="PS51779">
    <property type="entry name" value="POTRA"/>
    <property type="match status" value="1"/>
</dbReference>
<dbReference type="InterPro" id="IPR005548">
    <property type="entry name" value="Cell_div_FtsQ/DivIB_C"/>
</dbReference>
<sequence>MNTNNKVSSIEDRIPRLKELRKQKANKRLIFYISVFFLLIAFIVYTQSPLSNLQEIEISGNIYVSDEKVIKQSELTNELNFWEIDLNIVRDKLHALEQVSDVKIEKNWYNKISITIEEHRHIAYLQIDGKYFPIIESGKILKPLSEKEWAVNAPILVNWEQGEDLQALAEQLVKIEQSISGRISEIHHVPSDIDPWRLLLFMNDGYEVLASIGNLAQNISFYPSILEELKLEGYPEGIIHLEVGSYFEYAEDNN</sequence>
<proteinExistence type="inferred from homology"/>
<evidence type="ECO:0000256" key="1">
    <source>
        <dbReference type="ARBA" id="ARBA00004370"/>
    </source>
</evidence>
<keyword evidence="2 8" id="KW-1003">Cell membrane</keyword>
<evidence type="ECO:0000256" key="7">
    <source>
        <dbReference type="ARBA" id="ARBA00023306"/>
    </source>
</evidence>
<dbReference type="Gene3D" id="3.40.50.10960">
    <property type="match status" value="1"/>
</dbReference>
<gene>
    <name evidence="8" type="primary">divIB</name>
    <name evidence="10" type="ORF">CIB95_02780</name>
</gene>
<dbReference type="EMBL" id="NPIA01000001">
    <property type="protein sequence ID" value="OZM58508.1"/>
    <property type="molecule type" value="Genomic_DNA"/>
</dbReference>
<dbReference type="InterPro" id="IPR050487">
    <property type="entry name" value="FtsQ_DivIB"/>
</dbReference>
<protein>
    <recommendedName>
        <fullName evidence="8">Cell division protein DivIB</fullName>
    </recommendedName>
</protein>
<name>A0A263BY38_9BACI</name>
<dbReference type="InterPro" id="IPR013685">
    <property type="entry name" value="POTRA_FtsQ_type"/>
</dbReference>
<evidence type="ECO:0000256" key="8">
    <source>
        <dbReference type="HAMAP-Rule" id="MF_00912"/>
    </source>
</evidence>
<reference evidence="10 11" key="2">
    <citation type="submission" date="2017-09" db="EMBL/GenBank/DDBJ databases">
        <title>Bacillus patelloidae sp. nov., isolated from the intestinal tract of a marine limpet.</title>
        <authorList>
            <person name="Liu R."/>
            <person name="Dong C."/>
            <person name="Shao Z."/>
        </authorList>
    </citation>
    <scope>NUCLEOTIDE SEQUENCE [LARGE SCALE GENOMIC DNA]</scope>
    <source>
        <strain evidence="10 11">SA5d-4</strain>
    </source>
</reference>
<keyword evidence="7 8" id="KW-0131">Cell cycle</keyword>
<comment type="similarity">
    <text evidence="8">Belongs to the FtsQ/DivIB family. DivIB subfamily.</text>
</comment>
<evidence type="ECO:0000256" key="5">
    <source>
        <dbReference type="ARBA" id="ARBA00022989"/>
    </source>
</evidence>
<organism evidence="10 11">
    <name type="scientific">Lottiidibacillus patelloidae</name>
    <dbReference type="NCBI Taxonomy" id="2670334"/>
    <lineage>
        <taxon>Bacteria</taxon>
        <taxon>Bacillati</taxon>
        <taxon>Bacillota</taxon>
        <taxon>Bacilli</taxon>
        <taxon>Bacillales</taxon>
        <taxon>Bacillaceae</taxon>
        <taxon>Lottiidibacillus</taxon>
    </lineage>
</organism>
<dbReference type="RefSeq" id="WP_094921496.1">
    <property type="nucleotide sequence ID" value="NZ_NPIA01000001.1"/>
</dbReference>
<evidence type="ECO:0000313" key="11">
    <source>
        <dbReference type="Proteomes" id="UP000217083"/>
    </source>
</evidence>
<evidence type="ECO:0000259" key="9">
    <source>
        <dbReference type="PROSITE" id="PS51779"/>
    </source>
</evidence>
<dbReference type="InterPro" id="IPR034746">
    <property type="entry name" value="POTRA"/>
</dbReference>
<dbReference type="PANTHER" id="PTHR37820:SF1">
    <property type="entry name" value="CELL DIVISION PROTEIN FTSQ"/>
    <property type="match status" value="1"/>
</dbReference>